<sequence>MSDITILETCTQKTPQIYLPHDNKNNGIRQPSRRVKRRPQSIPGDNSKKYDVKRLANEGASKKPKAIHLLVNSAEIARDDNIRFSKAGKPDFSSAQAISKHFMQSELEK</sequence>
<name>A0ABR4BLK4_9LECA</name>
<evidence type="ECO:0000313" key="2">
    <source>
        <dbReference type="EMBL" id="KAL2058664.1"/>
    </source>
</evidence>
<evidence type="ECO:0000313" key="3">
    <source>
        <dbReference type="Proteomes" id="UP001590951"/>
    </source>
</evidence>
<dbReference type="EMBL" id="JBHFEH010000002">
    <property type="protein sequence ID" value="KAL2058664.1"/>
    <property type="molecule type" value="Genomic_DNA"/>
</dbReference>
<feature type="region of interest" description="Disordered" evidence="1">
    <location>
        <begin position="17"/>
        <end position="51"/>
    </location>
</feature>
<organism evidence="2 3">
    <name type="scientific">Lepraria finkii</name>
    <dbReference type="NCBI Taxonomy" id="1340010"/>
    <lineage>
        <taxon>Eukaryota</taxon>
        <taxon>Fungi</taxon>
        <taxon>Dikarya</taxon>
        <taxon>Ascomycota</taxon>
        <taxon>Pezizomycotina</taxon>
        <taxon>Lecanoromycetes</taxon>
        <taxon>OSLEUM clade</taxon>
        <taxon>Lecanoromycetidae</taxon>
        <taxon>Lecanorales</taxon>
        <taxon>Lecanorineae</taxon>
        <taxon>Stereocaulaceae</taxon>
        <taxon>Lepraria</taxon>
    </lineage>
</organism>
<proteinExistence type="predicted"/>
<comment type="caution">
    <text evidence="2">The sequence shown here is derived from an EMBL/GenBank/DDBJ whole genome shotgun (WGS) entry which is preliminary data.</text>
</comment>
<reference evidence="2 3" key="1">
    <citation type="submission" date="2024-09" db="EMBL/GenBank/DDBJ databases">
        <title>Rethinking Asexuality: The Enigmatic Case of Functional Sexual Genes in Lepraria (Stereocaulaceae).</title>
        <authorList>
            <person name="Doellman M."/>
            <person name="Sun Y."/>
            <person name="Barcenas-Pena A."/>
            <person name="Lumbsch H.T."/>
            <person name="Grewe F."/>
        </authorList>
    </citation>
    <scope>NUCLEOTIDE SEQUENCE [LARGE SCALE GENOMIC DNA]</scope>
    <source>
        <strain evidence="2 3">Grewe 0041</strain>
    </source>
</reference>
<dbReference type="Proteomes" id="UP001590951">
    <property type="component" value="Unassembled WGS sequence"/>
</dbReference>
<evidence type="ECO:0000256" key="1">
    <source>
        <dbReference type="SAM" id="MobiDB-lite"/>
    </source>
</evidence>
<accession>A0ABR4BLK4</accession>
<keyword evidence="3" id="KW-1185">Reference proteome</keyword>
<gene>
    <name evidence="2" type="ORF">ABVK25_001394</name>
</gene>
<protein>
    <submittedName>
        <fullName evidence="2">Uncharacterized protein</fullName>
    </submittedName>
</protein>